<protein>
    <submittedName>
        <fullName evidence="1">Cupin</fullName>
    </submittedName>
</protein>
<proteinExistence type="predicted"/>
<dbReference type="AlphaFoldDB" id="A0A4Q0W136"/>
<accession>A0A4Q0W136</accession>
<gene>
    <name evidence="1" type="ORF">DS745_02965</name>
</gene>
<dbReference type="InterPro" id="IPR011051">
    <property type="entry name" value="RmlC_Cupin_sf"/>
</dbReference>
<dbReference type="Gene3D" id="2.60.120.10">
    <property type="entry name" value="Jelly Rolls"/>
    <property type="match status" value="1"/>
</dbReference>
<name>A0A4Q0W136_9BACI</name>
<dbReference type="Proteomes" id="UP000290649">
    <property type="component" value="Unassembled WGS sequence"/>
</dbReference>
<organism evidence="1 2">
    <name type="scientific">Anaerobacillus alkaliphilus</name>
    <dbReference type="NCBI Taxonomy" id="1548597"/>
    <lineage>
        <taxon>Bacteria</taxon>
        <taxon>Bacillati</taxon>
        <taxon>Bacillota</taxon>
        <taxon>Bacilli</taxon>
        <taxon>Bacillales</taxon>
        <taxon>Bacillaceae</taxon>
        <taxon>Anaerobacillus</taxon>
    </lineage>
</organism>
<dbReference type="EMBL" id="QOUX01000001">
    <property type="protein sequence ID" value="RXJ04361.1"/>
    <property type="molecule type" value="Genomic_DNA"/>
</dbReference>
<comment type="caution">
    <text evidence="1">The sequence shown here is derived from an EMBL/GenBank/DDBJ whole genome shotgun (WGS) entry which is preliminary data.</text>
</comment>
<keyword evidence="2" id="KW-1185">Reference proteome</keyword>
<dbReference type="OrthoDB" id="3782397at2"/>
<evidence type="ECO:0000313" key="2">
    <source>
        <dbReference type="Proteomes" id="UP000290649"/>
    </source>
</evidence>
<evidence type="ECO:0000313" key="1">
    <source>
        <dbReference type="EMBL" id="RXJ04361.1"/>
    </source>
</evidence>
<dbReference type="SUPFAM" id="SSF51182">
    <property type="entry name" value="RmlC-like cupins"/>
    <property type="match status" value="1"/>
</dbReference>
<dbReference type="RefSeq" id="WP_129076708.1">
    <property type="nucleotide sequence ID" value="NZ_QOUX01000001.1"/>
</dbReference>
<reference evidence="1 2" key="1">
    <citation type="journal article" date="2019" name="Int. J. Syst. Evol. Microbiol.">
        <title>Anaerobacillus alkaliphilus sp. nov., a novel alkaliphilic and moderately halophilic bacterium.</title>
        <authorList>
            <person name="Borsodi A.K."/>
            <person name="Aszalos J.M."/>
            <person name="Bihari P."/>
            <person name="Nagy I."/>
            <person name="Schumann P."/>
            <person name="Sproer C."/>
            <person name="Kovacs A.L."/>
            <person name="Boka K."/>
            <person name="Dobosy P."/>
            <person name="Ovari M."/>
            <person name="Szili-Kovacs T."/>
            <person name="Toth E."/>
        </authorList>
    </citation>
    <scope>NUCLEOTIDE SEQUENCE [LARGE SCALE GENOMIC DNA]</scope>
    <source>
        <strain evidence="1 2">B16-10</strain>
    </source>
</reference>
<dbReference type="InterPro" id="IPR014710">
    <property type="entry name" value="RmlC-like_jellyroll"/>
</dbReference>
<sequence>MKIFRFNQEVGKQINAFGSNFVMSRIGNYHGEFQLGCMHIDKYGLVGRHEATTNQLFLVIEGEGWVTGETDEKLTIKAGEAAFWIKGENHAAGTGNNTMKAIVLEGENVDPAKLMSE</sequence>